<evidence type="ECO:0000313" key="5">
    <source>
        <dbReference type="Proteomes" id="UP000482084"/>
    </source>
</evidence>
<reference evidence="2 5" key="2">
    <citation type="submission" date="2019-10" db="EMBL/GenBank/DDBJ databases">
        <title>Characterization of the phylogenetic diversity of two novel species belonging to the genus Bifidobacterium: Bifidobacterium cebidarum sp. nov. and Bifidobacterium leontopitheci sp. nov.</title>
        <authorList>
            <person name="Lugli G.A."/>
            <person name="Duranti S."/>
            <person name="Milani C."/>
            <person name="Turroni F."/>
            <person name="Ventura M."/>
        </authorList>
    </citation>
    <scope>NUCLEOTIDE SEQUENCE [LARGE SCALE GENOMIC DNA]</scope>
    <source>
        <strain evidence="2 5">DSM 100688</strain>
    </source>
</reference>
<dbReference type="RefSeq" id="WP_152357354.1">
    <property type="nucleotide sequence ID" value="NZ_WBSM01000001.1"/>
</dbReference>
<dbReference type="PROSITE" id="PS51257">
    <property type="entry name" value="PROKAR_LIPOPROTEIN"/>
    <property type="match status" value="1"/>
</dbReference>
<feature type="chain" id="PRO_5038251648" description="Sugar ABC transporter substrate-binding protein" evidence="1">
    <location>
        <begin position="29"/>
        <end position="217"/>
    </location>
</feature>
<keyword evidence="1" id="KW-0732">Signal</keyword>
<dbReference type="Gene3D" id="3.40.50.2300">
    <property type="match status" value="1"/>
</dbReference>
<dbReference type="Proteomes" id="UP000469943">
    <property type="component" value="Unassembled WGS sequence"/>
</dbReference>
<dbReference type="EMBL" id="WBSM01000001">
    <property type="protein sequence ID" value="KAB8289167.1"/>
    <property type="molecule type" value="Genomic_DNA"/>
</dbReference>
<dbReference type="SUPFAM" id="SSF53822">
    <property type="entry name" value="Periplasmic binding protein-like I"/>
    <property type="match status" value="1"/>
</dbReference>
<dbReference type="AlphaFoldDB" id="A0A6L4X4R0"/>
<evidence type="ECO:0000313" key="3">
    <source>
        <dbReference type="EMBL" id="NEG70876.1"/>
    </source>
</evidence>
<dbReference type="Proteomes" id="UP000482084">
    <property type="component" value="Unassembled WGS sequence"/>
</dbReference>
<dbReference type="OrthoDB" id="3239987at2"/>
<evidence type="ECO:0008006" key="6">
    <source>
        <dbReference type="Google" id="ProtNLM"/>
    </source>
</evidence>
<gene>
    <name evidence="2" type="ORF">DSM100688_0247</name>
    <name evidence="3" type="ORF">GFD24_01260</name>
</gene>
<comment type="caution">
    <text evidence="2">The sequence shown here is derived from an EMBL/GenBank/DDBJ whole genome shotgun (WGS) entry which is preliminary data.</text>
</comment>
<sequence>MSSNRPPRHLVRRAVAVLACAATCLSLAACEPVGRAVGDTQDVDPEVAHIGEIKQDMLIGLVGASGTADMDRMVLDALQRADVHAVYAAVGDVSGDNGNGDDDAHAATAAAMRQSVEDFIDRRASVIVIDALDASGTHTDSWTAVLNESRAAGIPVALLNPVNLPADDTLYAASLTVNDRAADATPVAAALADIIDDVPHDRDIMVSTVADDPLIRP</sequence>
<name>A0A6L4X4R0_9BIFI</name>
<reference evidence="3 4" key="1">
    <citation type="submission" date="2019-10" db="EMBL/GenBank/DDBJ databases">
        <title>Bifidobacterium from non-human primates.</title>
        <authorList>
            <person name="Modesto M."/>
        </authorList>
    </citation>
    <scope>NUCLEOTIDE SEQUENCE [LARGE SCALE GENOMIC DNA]</scope>
    <source>
        <strain evidence="3 4">TREM</strain>
    </source>
</reference>
<organism evidence="2 5">
    <name type="scientific">Bifidobacterium ramosum</name>
    <dbReference type="NCBI Taxonomy" id="1798158"/>
    <lineage>
        <taxon>Bacteria</taxon>
        <taxon>Bacillati</taxon>
        <taxon>Actinomycetota</taxon>
        <taxon>Actinomycetes</taxon>
        <taxon>Bifidobacteriales</taxon>
        <taxon>Bifidobacteriaceae</taxon>
        <taxon>Bifidobacterium</taxon>
    </lineage>
</organism>
<proteinExistence type="predicted"/>
<evidence type="ECO:0000313" key="4">
    <source>
        <dbReference type="Proteomes" id="UP000469943"/>
    </source>
</evidence>
<dbReference type="InterPro" id="IPR028082">
    <property type="entry name" value="Peripla_BP_I"/>
</dbReference>
<evidence type="ECO:0000313" key="2">
    <source>
        <dbReference type="EMBL" id="KAB8289167.1"/>
    </source>
</evidence>
<protein>
    <recommendedName>
        <fullName evidence="6">Sugar ABC transporter substrate-binding protein</fullName>
    </recommendedName>
</protein>
<feature type="signal peptide" evidence="1">
    <location>
        <begin position="1"/>
        <end position="28"/>
    </location>
</feature>
<dbReference type="EMBL" id="WHZX01000001">
    <property type="protein sequence ID" value="NEG70876.1"/>
    <property type="molecule type" value="Genomic_DNA"/>
</dbReference>
<keyword evidence="5" id="KW-1185">Reference proteome</keyword>
<accession>A0A6L4X4R0</accession>
<evidence type="ECO:0000256" key="1">
    <source>
        <dbReference type="SAM" id="SignalP"/>
    </source>
</evidence>